<comment type="caution">
    <text evidence="7">The sequence shown here is derived from an EMBL/GenBank/DDBJ whole genome shotgun (WGS) entry which is preliminary data.</text>
</comment>
<feature type="region of interest" description="Disordered" evidence="5">
    <location>
        <begin position="772"/>
        <end position="802"/>
    </location>
</feature>
<feature type="region of interest" description="Disordered" evidence="5">
    <location>
        <begin position="1191"/>
        <end position="1253"/>
    </location>
</feature>
<feature type="compositionally biased region" description="Polar residues" evidence="5">
    <location>
        <begin position="720"/>
        <end position="730"/>
    </location>
</feature>
<name>A0AAE0YV94_9GAST</name>
<feature type="compositionally biased region" description="Low complexity" evidence="5">
    <location>
        <begin position="1734"/>
        <end position="1746"/>
    </location>
</feature>
<feature type="compositionally biased region" description="Polar residues" evidence="5">
    <location>
        <begin position="122"/>
        <end position="135"/>
    </location>
</feature>
<feature type="region of interest" description="Disordered" evidence="5">
    <location>
        <begin position="169"/>
        <end position="293"/>
    </location>
</feature>
<dbReference type="PANTHER" id="PTHR12953:SF0">
    <property type="entry name" value="SUN DOMAIN-CONTAINING OSSIFICATION FACTOR"/>
    <property type="match status" value="1"/>
</dbReference>
<protein>
    <recommendedName>
        <fullName evidence="6">SUN domain-containing protein</fullName>
    </recommendedName>
</protein>
<evidence type="ECO:0000256" key="2">
    <source>
        <dbReference type="ARBA" id="ARBA00022692"/>
    </source>
</evidence>
<dbReference type="PROSITE" id="PS51469">
    <property type="entry name" value="SUN"/>
    <property type="match status" value="1"/>
</dbReference>
<dbReference type="GO" id="GO:0005737">
    <property type="term" value="C:cytoplasm"/>
    <property type="evidence" value="ECO:0007669"/>
    <property type="project" value="TreeGrafter"/>
</dbReference>
<feature type="compositionally biased region" description="Basic residues" evidence="5">
    <location>
        <begin position="1209"/>
        <end position="1218"/>
    </location>
</feature>
<evidence type="ECO:0000313" key="8">
    <source>
        <dbReference type="Proteomes" id="UP001283361"/>
    </source>
</evidence>
<feature type="compositionally biased region" description="Low complexity" evidence="5">
    <location>
        <begin position="108"/>
        <end position="121"/>
    </location>
</feature>
<dbReference type="GO" id="GO:0034975">
    <property type="term" value="P:protein folding in endoplasmic reticulum"/>
    <property type="evidence" value="ECO:0007669"/>
    <property type="project" value="TreeGrafter"/>
</dbReference>
<feature type="domain" description="SUN" evidence="6">
    <location>
        <begin position="284"/>
        <end position="472"/>
    </location>
</feature>
<feature type="compositionally biased region" description="Polar residues" evidence="5">
    <location>
        <begin position="934"/>
        <end position="959"/>
    </location>
</feature>
<feature type="compositionally biased region" description="Polar residues" evidence="5">
    <location>
        <begin position="1398"/>
        <end position="1416"/>
    </location>
</feature>
<feature type="compositionally biased region" description="Polar residues" evidence="5">
    <location>
        <begin position="222"/>
        <end position="231"/>
    </location>
</feature>
<feature type="region of interest" description="Disordered" evidence="5">
    <location>
        <begin position="524"/>
        <end position="596"/>
    </location>
</feature>
<feature type="compositionally biased region" description="Basic and acidic residues" evidence="5">
    <location>
        <begin position="483"/>
        <end position="493"/>
    </location>
</feature>
<feature type="compositionally biased region" description="Low complexity" evidence="5">
    <location>
        <begin position="1612"/>
        <end position="1622"/>
    </location>
</feature>
<keyword evidence="8" id="KW-1185">Reference proteome</keyword>
<feature type="compositionally biased region" description="Low complexity" evidence="5">
    <location>
        <begin position="1232"/>
        <end position="1253"/>
    </location>
</feature>
<feature type="compositionally biased region" description="Polar residues" evidence="5">
    <location>
        <begin position="581"/>
        <end position="596"/>
    </location>
</feature>
<feature type="compositionally biased region" description="Polar residues" evidence="5">
    <location>
        <begin position="1595"/>
        <end position="1605"/>
    </location>
</feature>
<evidence type="ECO:0000256" key="1">
    <source>
        <dbReference type="ARBA" id="ARBA00004308"/>
    </source>
</evidence>
<feature type="compositionally biased region" description="Polar residues" evidence="5">
    <location>
        <begin position="1572"/>
        <end position="1587"/>
    </location>
</feature>
<feature type="region of interest" description="Disordered" evidence="5">
    <location>
        <begin position="1525"/>
        <end position="1808"/>
    </location>
</feature>
<feature type="region of interest" description="Disordered" evidence="5">
    <location>
        <begin position="1132"/>
        <end position="1153"/>
    </location>
</feature>
<feature type="region of interest" description="Disordered" evidence="5">
    <location>
        <begin position="680"/>
        <end position="740"/>
    </location>
</feature>
<feature type="compositionally biased region" description="Basic and acidic residues" evidence="5">
    <location>
        <begin position="259"/>
        <end position="268"/>
    </location>
</feature>
<dbReference type="PANTHER" id="PTHR12953">
    <property type="entry name" value="MEMBRANE PROTEIN CH1 RELATED"/>
    <property type="match status" value="1"/>
</dbReference>
<feature type="region of interest" description="Disordered" evidence="5">
    <location>
        <begin position="475"/>
        <end position="500"/>
    </location>
</feature>
<accession>A0AAE0YV94</accession>
<dbReference type="GO" id="GO:0012505">
    <property type="term" value="C:endomembrane system"/>
    <property type="evidence" value="ECO:0007669"/>
    <property type="project" value="UniProtKB-SubCell"/>
</dbReference>
<sequence>MALRFQGVGGIKPTDLLTVSDKTAQMRNSRESPSPRATDRQTAQAERPAMGKGSTARSLSSPWIFLRLIGLLLLTLKTTDTVPEVVAPVPAGSSAPSDGESGRLDTESTPSSHSQPTQQQQAGEDTATTASSGQGTVADEQAKILAPAAETDGQGDQNVVQMNVVPSLSSAADGGGRGKLAESSSGDDLKLADGGVAAGEESLQDNSDSTQPEVKVDPTVPGLSQGSQTIDPNMIGNGEKPSNLPTGVGGMAVEPEFNTEAKTDEQPRSSENQNSAPADGQQQAGSAEEEGDFPTFDKWSAQYLAEQEKQKIEKEQEQAVKPGAQLTQKKLRQNFAAESCGAKIVSSNAEAENANFLLNGNPDEYMISPCKAKKWFVVELCEPVQIHKVEMGTLELFSSPPKSFRVASSQRFPTKDWTLIGQFEMTPDRSIQPFHTQVREEFVKFLRVEMLEHHGKEHYCPLTTLRVLGIDMALDDDEDSGETDGHESEHSDGDGEVGDAMSLFNSAKETVVKLVQKVLYTGDKEEPAEEADNATKVTEKEGSEDQETTPCPIKEADKTTTDTPETTVLSPPTDSTEKPDTSQTPQKQEQQPLVEDVTTTETPIITKLGDTEQLPLAETPVVVKLEPEEEDEHSRPRSRVAGRPVKLTTACPNSPLRNFYTPVAEATDTVRSSPICQQMAREAEGKVRIRPFSDSRGPAREDQVNSQSTDAADRERESAKSVSVEGTQLESMDGATSVPVPASVAQTEIVSDSLKPEDYHSTPPAVQLTDVEAHTEPSDSGQTSSDDALHHQATDHTPTPTLSTNAAVELTDQAQSAAATTLASGTESAPQLSTEPALEPSLASDPASLGLGASPVSSATSTPTLDMSQSPILQQPAPDISETIFLKVDPSPTTDDRVSADHVVSMTQLPSAVTTETPVQDGRAEAPSPHSVAAKNQIQTPSEGTVTAPQTGQGVNATESEPVISQARQGRIPDLVKVGMPSSKRDASIMKLNNRIVALEQNVSMTKKYLEELSRAFKQQNEEMMKLMNKTEGRMAGLVARSDERDLLQQTAIAVLDQKVANLTQVIDLMQLKMDTMANELWRGQILLGILQALAFLWLFTNTATSAFTRTSGSRLHTPPASATCSRASSLYVSPSDLPKGQSEEERKSGVSDVVVQRRNSDGGLQQQQQQQLMLDDQGIMKKLSSESNLSKIASSAEESAKDIFSQNSKKKKKKKQRQSQMMLDAGGAAVSSPGSLLSESTSSTPAQSPSFSSSAGVLFGATGLTVSPSNAQVAGSLECAIPPPPPSTAAAALSVMPTHTFGEMKENSPVGDAGLSLAVWPGLHGCRMCENLLASRTSQQRLPDTWAFRFPSAGLSQGLYQSRLMAQCGHPQCPHSVAMAGPHFMSAGMPGHGQAGLGSTSPCQPFLDLSNSLHQTGMPGVLQQSPPPRVSESHQMASPEFKLPAYRKSKIRRVSESSETDPSGGSLGQSDTHRLQNQRPYSGSSARKTLVVTDSRRRKSDFINPKPWEEFFLAKNYLSENRFKFPVSPPRTGVNPSPRDLPENEALTSSPGLFKTDQEGSSSPAILETNFKPSSPASADQRSDSVCSARFHPSTPSFIPLQQHSVDDVSRSSSPPSFLSLQTSLQVEKPSAQAQMSESCGERRRNTLPVGPVQQNEQDATSISGCSARGGAGGSNSAGGKKQLTVPQKTHRRQGSYPLDQTNTTKYNANKPSQPVQGSGSAQPHGSKTEKVPSSGQPGSQQASQHSHHHQGWSKFKKIPSNPALSGHSRKGAGIRPSVSHVATSAGGKVRHVGGATAIRETPVTVD</sequence>
<keyword evidence="4" id="KW-0472">Membrane</keyword>
<dbReference type="GO" id="GO:0016020">
    <property type="term" value="C:membrane"/>
    <property type="evidence" value="ECO:0007669"/>
    <property type="project" value="InterPro"/>
</dbReference>
<feature type="compositionally biased region" description="Basic and acidic residues" evidence="5">
    <location>
        <begin position="681"/>
        <end position="703"/>
    </location>
</feature>
<comment type="subcellular location">
    <subcellularLocation>
        <location evidence="1">Endomembrane system</location>
    </subcellularLocation>
</comment>
<keyword evidence="3" id="KW-1133">Transmembrane helix</keyword>
<feature type="region of interest" description="Disordered" evidence="5">
    <location>
        <begin position="625"/>
        <end position="649"/>
    </location>
</feature>
<evidence type="ECO:0000259" key="6">
    <source>
        <dbReference type="PROSITE" id="PS51469"/>
    </source>
</evidence>
<dbReference type="Proteomes" id="UP001283361">
    <property type="component" value="Unassembled WGS sequence"/>
</dbReference>
<feature type="compositionally biased region" description="Polar residues" evidence="5">
    <location>
        <begin position="1623"/>
        <end position="1639"/>
    </location>
</feature>
<gene>
    <name evidence="7" type="ORF">RRG08_050392</name>
</gene>
<feature type="compositionally biased region" description="Polar residues" evidence="5">
    <location>
        <begin position="269"/>
        <end position="285"/>
    </location>
</feature>
<evidence type="ECO:0000256" key="3">
    <source>
        <dbReference type="ARBA" id="ARBA00022989"/>
    </source>
</evidence>
<reference evidence="7" key="1">
    <citation type="journal article" date="2023" name="G3 (Bethesda)">
        <title>A reference genome for the long-term kleptoplast-retaining sea slug Elysia crispata morphotype clarki.</title>
        <authorList>
            <person name="Eastman K.E."/>
            <person name="Pendleton A.L."/>
            <person name="Shaikh M.A."/>
            <person name="Suttiyut T."/>
            <person name="Ogas R."/>
            <person name="Tomko P."/>
            <person name="Gavelis G."/>
            <person name="Widhalm J.R."/>
            <person name="Wisecaver J.H."/>
        </authorList>
    </citation>
    <scope>NUCLEOTIDE SEQUENCE</scope>
    <source>
        <strain evidence="7">ECLA1</strain>
    </source>
</reference>
<evidence type="ECO:0000256" key="4">
    <source>
        <dbReference type="ARBA" id="ARBA00023136"/>
    </source>
</evidence>
<feature type="region of interest" description="Disordered" evidence="5">
    <location>
        <begin position="1392"/>
        <end position="1499"/>
    </location>
</feature>
<dbReference type="Pfam" id="PF07738">
    <property type="entry name" value="Sad1_UNC"/>
    <property type="match status" value="1"/>
</dbReference>
<proteinExistence type="predicted"/>
<feature type="region of interest" description="Disordered" evidence="5">
    <location>
        <begin position="87"/>
        <end position="135"/>
    </location>
</feature>
<keyword evidence="2" id="KW-0812">Transmembrane</keyword>
<feature type="region of interest" description="Disordered" evidence="5">
    <location>
        <begin position="1"/>
        <end position="57"/>
    </location>
</feature>
<feature type="compositionally biased region" description="Gly residues" evidence="5">
    <location>
        <begin position="1669"/>
        <end position="1678"/>
    </location>
</feature>
<evidence type="ECO:0000313" key="7">
    <source>
        <dbReference type="EMBL" id="KAK3757510.1"/>
    </source>
</evidence>
<organism evidence="7 8">
    <name type="scientific">Elysia crispata</name>
    <name type="common">lettuce slug</name>
    <dbReference type="NCBI Taxonomy" id="231223"/>
    <lineage>
        <taxon>Eukaryota</taxon>
        <taxon>Metazoa</taxon>
        <taxon>Spiralia</taxon>
        <taxon>Lophotrochozoa</taxon>
        <taxon>Mollusca</taxon>
        <taxon>Gastropoda</taxon>
        <taxon>Heterobranchia</taxon>
        <taxon>Euthyneura</taxon>
        <taxon>Panpulmonata</taxon>
        <taxon>Sacoglossa</taxon>
        <taxon>Placobranchoidea</taxon>
        <taxon>Plakobranchidae</taxon>
        <taxon>Elysia</taxon>
    </lineage>
</organism>
<feature type="compositionally biased region" description="Basic residues" evidence="5">
    <location>
        <begin position="1747"/>
        <end position="1759"/>
    </location>
</feature>
<feature type="compositionally biased region" description="Low complexity" evidence="5">
    <location>
        <begin position="814"/>
        <end position="829"/>
    </location>
</feature>
<feature type="compositionally biased region" description="Low complexity" evidence="5">
    <location>
        <begin position="853"/>
        <end position="864"/>
    </location>
</feature>
<dbReference type="EMBL" id="JAWDGP010005360">
    <property type="protein sequence ID" value="KAK3757510.1"/>
    <property type="molecule type" value="Genomic_DNA"/>
</dbReference>
<evidence type="ECO:0000256" key="5">
    <source>
        <dbReference type="SAM" id="MobiDB-lite"/>
    </source>
</evidence>
<feature type="region of interest" description="Disordered" evidence="5">
    <location>
        <begin position="814"/>
        <end position="878"/>
    </location>
</feature>
<feature type="compositionally biased region" description="Polar residues" evidence="5">
    <location>
        <begin position="1700"/>
        <end position="1727"/>
    </location>
</feature>
<feature type="compositionally biased region" description="Polar residues" evidence="5">
    <location>
        <begin position="1476"/>
        <end position="1488"/>
    </location>
</feature>
<dbReference type="InterPro" id="IPR045120">
    <property type="entry name" value="Suco/Slp1-like"/>
</dbReference>
<dbReference type="Gene3D" id="2.60.120.260">
    <property type="entry name" value="Galactose-binding domain-like"/>
    <property type="match status" value="1"/>
</dbReference>
<dbReference type="InterPro" id="IPR012919">
    <property type="entry name" value="SUN_dom"/>
</dbReference>
<feature type="region of interest" description="Disordered" evidence="5">
    <location>
        <begin position="911"/>
        <end position="961"/>
    </location>
</feature>